<reference evidence="3 4" key="1">
    <citation type="submission" date="2024-02" db="EMBL/GenBank/DDBJ databases">
        <title>De novo assembly and annotation of 12 fungi associated with fruit tree decline syndrome in Ontario, Canada.</title>
        <authorList>
            <person name="Sulman M."/>
            <person name="Ellouze W."/>
            <person name="Ilyukhin E."/>
        </authorList>
    </citation>
    <scope>NUCLEOTIDE SEQUENCE [LARGE SCALE GENOMIC DNA]</scope>
    <source>
        <strain evidence="3 4">M42-189</strain>
    </source>
</reference>
<keyword evidence="1" id="KW-0175">Coiled coil</keyword>
<comment type="caution">
    <text evidence="3">The sequence shown here is derived from an EMBL/GenBank/DDBJ whole genome shotgun (WGS) entry which is preliminary data.</text>
</comment>
<evidence type="ECO:0000256" key="2">
    <source>
        <dbReference type="SAM" id="MobiDB-lite"/>
    </source>
</evidence>
<proteinExistence type="predicted"/>
<dbReference type="Proteomes" id="UP001521785">
    <property type="component" value="Unassembled WGS sequence"/>
</dbReference>
<dbReference type="EMBL" id="JAKJXO020000027">
    <property type="protein sequence ID" value="KAL1591428.1"/>
    <property type="molecule type" value="Genomic_DNA"/>
</dbReference>
<evidence type="ECO:0000313" key="3">
    <source>
        <dbReference type="EMBL" id="KAL1591428.1"/>
    </source>
</evidence>
<name>A0ABR3QH13_9PLEO</name>
<evidence type="ECO:0000313" key="4">
    <source>
        <dbReference type="Proteomes" id="UP001521785"/>
    </source>
</evidence>
<protein>
    <submittedName>
        <fullName evidence="3">Uncharacterized protein</fullName>
    </submittedName>
</protein>
<feature type="coiled-coil region" evidence="1">
    <location>
        <begin position="53"/>
        <end position="178"/>
    </location>
</feature>
<accession>A0ABR3QH13</accession>
<sequence length="279" mass="32144">MLGAESTMPFSSLILEDSPGRQSPSTTSCLDPITDLQALEIRRVEYATIQNGLAHLDRRLDKVQAGLDRTQNDIQTALQDNAELTQETVSAEVDLSLANMRIDELLHQHDKLEKDNLKLVANAAMAKEQIDELRDSNLKLRNKARAKDGEHKHLIRSCDNVRETLRLVTEELNDALEQASRLGFKQGKKDRDYHFQMNRLSRRVKERDLIIANLKAQIDEHEWWMKGIQHACYQRDIDNAASRRPLKKERKDRTDSKRRKARAPAVLTETEKIWSGFWG</sequence>
<keyword evidence="4" id="KW-1185">Reference proteome</keyword>
<gene>
    <name evidence="3" type="ORF">SLS60_012041</name>
</gene>
<evidence type="ECO:0000256" key="1">
    <source>
        <dbReference type="SAM" id="Coils"/>
    </source>
</evidence>
<organism evidence="3 4">
    <name type="scientific">Paraconiothyrium brasiliense</name>
    <dbReference type="NCBI Taxonomy" id="300254"/>
    <lineage>
        <taxon>Eukaryota</taxon>
        <taxon>Fungi</taxon>
        <taxon>Dikarya</taxon>
        <taxon>Ascomycota</taxon>
        <taxon>Pezizomycotina</taxon>
        <taxon>Dothideomycetes</taxon>
        <taxon>Pleosporomycetidae</taxon>
        <taxon>Pleosporales</taxon>
        <taxon>Massarineae</taxon>
        <taxon>Didymosphaeriaceae</taxon>
        <taxon>Paraconiothyrium</taxon>
    </lineage>
</organism>
<feature type="region of interest" description="Disordered" evidence="2">
    <location>
        <begin position="243"/>
        <end position="263"/>
    </location>
</feature>